<protein>
    <recommendedName>
        <fullName evidence="2">ABC-type uncharacterized transport system domain-containing protein</fullName>
    </recommendedName>
</protein>
<sequence length="261" mass="27616">MLQRTRLGLAILAGVLLAQCSPAATNASTENSVPLKIQLMTSLPIIWGEGASMQSILSGRTSPAPIYAYWQQKYDIAAVDSFETLDGSGTDVIVLAQPPAMAPADIAAVDAWVRAGGKALILTDPMLLWHTHLPLGDKRRPLTSGLLSPLLEHWGLELQEPDEAGSGGVELDFAGATISTAGIGTLKLLPNEARDNDQCTLSVANVMASCVVGKGRAIILADADFLNHDLWPDATTSEDSDRPADARGLTDIFIDDLHNGL</sequence>
<evidence type="ECO:0000256" key="1">
    <source>
        <dbReference type="SAM" id="SignalP"/>
    </source>
</evidence>
<organism evidence="3 4">
    <name type="scientific">Parasphingorhabdus litoris</name>
    <dbReference type="NCBI Taxonomy" id="394733"/>
    <lineage>
        <taxon>Bacteria</taxon>
        <taxon>Pseudomonadati</taxon>
        <taxon>Pseudomonadota</taxon>
        <taxon>Alphaproteobacteria</taxon>
        <taxon>Sphingomonadales</taxon>
        <taxon>Sphingomonadaceae</taxon>
        <taxon>Parasphingorhabdus</taxon>
    </lineage>
</organism>
<feature type="domain" description="ABC-type uncharacterised transport system" evidence="2">
    <location>
        <begin position="53"/>
        <end position="159"/>
    </location>
</feature>
<dbReference type="Gene3D" id="3.40.50.880">
    <property type="match status" value="1"/>
</dbReference>
<accession>A0ABN1AC19</accession>
<name>A0ABN1AC19_9SPHN</name>
<evidence type="ECO:0000313" key="3">
    <source>
        <dbReference type="EMBL" id="GAA0472702.1"/>
    </source>
</evidence>
<keyword evidence="4" id="KW-1185">Reference proteome</keyword>
<keyword evidence="1" id="KW-0732">Signal</keyword>
<gene>
    <name evidence="3" type="ORF">GCM10009096_12360</name>
</gene>
<evidence type="ECO:0000259" key="2">
    <source>
        <dbReference type="Pfam" id="PF09822"/>
    </source>
</evidence>
<dbReference type="InterPro" id="IPR019196">
    <property type="entry name" value="ABC_transp_unknown"/>
</dbReference>
<dbReference type="Pfam" id="PF09822">
    <property type="entry name" value="ABC_transp_aux"/>
    <property type="match status" value="1"/>
</dbReference>
<feature type="chain" id="PRO_5047277947" description="ABC-type uncharacterized transport system domain-containing protein" evidence="1">
    <location>
        <begin position="24"/>
        <end position="261"/>
    </location>
</feature>
<dbReference type="Proteomes" id="UP001500713">
    <property type="component" value="Unassembled WGS sequence"/>
</dbReference>
<dbReference type="EMBL" id="BAAAEM010000002">
    <property type="protein sequence ID" value="GAA0472702.1"/>
    <property type="molecule type" value="Genomic_DNA"/>
</dbReference>
<evidence type="ECO:0000313" key="4">
    <source>
        <dbReference type="Proteomes" id="UP001500713"/>
    </source>
</evidence>
<comment type="caution">
    <text evidence="3">The sequence shown here is derived from an EMBL/GenBank/DDBJ whole genome shotgun (WGS) entry which is preliminary data.</text>
</comment>
<dbReference type="InterPro" id="IPR029062">
    <property type="entry name" value="Class_I_gatase-like"/>
</dbReference>
<reference evidence="3 4" key="1">
    <citation type="journal article" date="2019" name="Int. J. Syst. Evol. Microbiol.">
        <title>The Global Catalogue of Microorganisms (GCM) 10K type strain sequencing project: providing services to taxonomists for standard genome sequencing and annotation.</title>
        <authorList>
            <consortium name="The Broad Institute Genomics Platform"/>
            <consortium name="The Broad Institute Genome Sequencing Center for Infectious Disease"/>
            <person name="Wu L."/>
            <person name="Ma J."/>
        </authorList>
    </citation>
    <scope>NUCLEOTIDE SEQUENCE [LARGE SCALE GENOMIC DNA]</scope>
    <source>
        <strain evidence="3 4">JCM 14162</strain>
    </source>
</reference>
<feature type="signal peptide" evidence="1">
    <location>
        <begin position="1"/>
        <end position="23"/>
    </location>
</feature>
<dbReference type="RefSeq" id="WP_229956225.1">
    <property type="nucleotide sequence ID" value="NZ_BAAAEM010000002.1"/>
</dbReference>
<proteinExistence type="predicted"/>